<proteinExistence type="predicted"/>
<sequence length="33" mass="3839">MSVSINRHRGQTTDTQPFAECMIQVELRMSKPF</sequence>
<dbReference type="AlphaFoldDB" id="A0A382F974"/>
<gene>
    <name evidence="1" type="ORF">METZ01_LOCUS212492</name>
</gene>
<dbReference type="EMBL" id="UINC01048733">
    <property type="protein sequence ID" value="SVB59638.1"/>
    <property type="molecule type" value="Genomic_DNA"/>
</dbReference>
<name>A0A382F974_9ZZZZ</name>
<reference evidence="1" key="1">
    <citation type="submission" date="2018-05" db="EMBL/GenBank/DDBJ databases">
        <authorList>
            <person name="Lanie J.A."/>
            <person name="Ng W.-L."/>
            <person name="Kazmierczak K.M."/>
            <person name="Andrzejewski T.M."/>
            <person name="Davidsen T.M."/>
            <person name="Wayne K.J."/>
            <person name="Tettelin H."/>
            <person name="Glass J.I."/>
            <person name="Rusch D."/>
            <person name="Podicherti R."/>
            <person name="Tsui H.-C.T."/>
            <person name="Winkler M.E."/>
        </authorList>
    </citation>
    <scope>NUCLEOTIDE SEQUENCE</scope>
</reference>
<accession>A0A382F974</accession>
<protein>
    <submittedName>
        <fullName evidence="1">Uncharacterized protein</fullName>
    </submittedName>
</protein>
<evidence type="ECO:0000313" key="1">
    <source>
        <dbReference type="EMBL" id="SVB59638.1"/>
    </source>
</evidence>
<organism evidence="1">
    <name type="scientific">marine metagenome</name>
    <dbReference type="NCBI Taxonomy" id="408172"/>
    <lineage>
        <taxon>unclassified sequences</taxon>
        <taxon>metagenomes</taxon>
        <taxon>ecological metagenomes</taxon>
    </lineage>
</organism>